<dbReference type="Proteomes" id="UP000006038">
    <property type="component" value="Chromosome 4"/>
</dbReference>
<proteinExistence type="predicted"/>
<organism evidence="2">
    <name type="scientific">Oryza brachyantha</name>
    <name type="common">malo sina</name>
    <dbReference type="NCBI Taxonomy" id="4533"/>
    <lineage>
        <taxon>Eukaryota</taxon>
        <taxon>Viridiplantae</taxon>
        <taxon>Streptophyta</taxon>
        <taxon>Embryophyta</taxon>
        <taxon>Tracheophyta</taxon>
        <taxon>Spermatophyta</taxon>
        <taxon>Magnoliopsida</taxon>
        <taxon>Liliopsida</taxon>
        <taxon>Poales</taxon>
        <taxon>Poaceae</taxon>
        <taxon>BOP clade</taxon>
        <taxon>Oryzoideae</taxon>
        <taxon>Oryzeae</taxon>
        <taxon>Oryzinae</taxon>
        <taxon>Oryza</taxon>
    </lineage>
</organism>
<evidence type="ECO:0000256" key="1">
    <source>
        <dbReference type="SAM" id="MobiDB-lite"/>
    </source>
</evidence>
<feature type="region of interest" description="Disordered" evidence="1">
    <location>
        <begin position="1"/>
        <end position="21"/>
    </location>
</feature>
<dbReference type="HOGENOM" id="CLU_1079171_0_0_1"/>
<dbReference type="EnsemblPlants" id="OB04G18070.1">
    <property type="protein sequence ID" value="OB04G18070.1"/>
    <property type="gene ID" value="OB04G18070"/>
</dbReference>
<feature type="region of interest" description="Disordered" evidence="1">
    <location>
        <begin position="125"/>
        <end position="157"/>
    </location>
</feature>
<accession>J3LXD2</accession>
<protein>
    <submittedName>
        <fullName evidence="2">Uncharacterized protein</fullName>
    </submittedName>
</protein>
<dbReference type="Gramene" id="OB04G18070.1">
    <property type="protein sequence ID" value="OB04G18070.1"/>
    <property type="gene ID" value="OB04G18070"/>
</dbReference>
<evidence type="ECO:0000313" key="3">
    <source>
        <dbReference type="Proteomes" id="UP000006038"/>
    </source>
</evidence>
<reference evidence="2" key="1">
    <citation type="journal article" date="2013" name="Nat. Commun.">
        <title>Whole-genome sequencing of Oryza brachyantha reveals mechanisms underlying Oryza genome evolution.</title>
        <authorList>
            <person name="Chen J."/>
            <person name="Huang Q."/>
            <person name="Gao D."/>
            <person name="Wang J."/>
            <person name="Lang Y."/>
            <person name="Liu T."/>
            <person name="Li B."/>
            <person name="Bai Z."/>
            <person name="Luis Goicoechea J."/>
            <person name="Liang C."/>
            <person name="Chen C."/>
            <person name="Zhang W."/>
            <person name="Sun S."/>
            <person name="Liao Y."/>
            <person name="Zhang X."/>
            <person name="Yang L."/>
            <person name="Song C."/>
            <person name="Wang M."/>
            <person name="Shi J."/>
            <person name="Liu G."/>
            <person name="Liu J."/>
            <person name="Zhou H."/>
            <person name="Zhou W."/>
            <person name="Yu Q."/>
            <person name="An N."/>
            <person name="Chen Y."/>
            <person name="Cai Q."/>
            <person name="Wang B."/>
            <person name="Liu B."/>
            <person name="Min J."/>
            <person name="Huang Y."/>
            <person name="Wu H."/>
            <person name="Li Z."/>
            <person name="Zhang Y."/>
            <person name="Yin Y."/>
            <person name="Song W."/>
            <person name="Jiang J."/>
            <person name="Jackson S.A."/>
            <person name="Wing R.A."/>
            <person name="Wang J."/>
            <person name="Chen M."/>
        </authorList>
    </citation>
    <scope>NUCLEOTIDE SEQUENCE [LARGE SCALE GENOMIC DNA]</scope>
    <source>
        <strain evidence="2">cv. IRGC 101232</strain>
    </source>
</reference>
<keyword evidence="3" id="KW-1185">Reference proteome</keyword>
<dbReference type="AlphaFoldDB" id="J3LXD2"/>
<sequence length="258" mass="27655">MGASGGNSEEEVMGGACGDGGEEEDGVVIVARRIGGGGDRGEGIWEEVEVKGIGGGNNKGEGDRGGSIVITTHQKIGLPTCTSSGIRAFVARFYIVESCVALSSRVAGLRVFYPVITCFTISSEEDRASPPHGASNIHQKEKNNMIKMPSPSLTNEKKKADASTLSEEGMNDNSMEKIMRYVKRTIWKNRGRFSVKKGRMMNKVDLHRYHNSPKDWATPVHIMKGIGGFGNKDEGYGCCGGEGNGASDVVGKRVRLRG</sequence>
<name>J3LXD2_ORYBR</name>
<evidence type="ECO:0000313" key="2">
    <source>
        <dbReference type="EnsemblPlants" id="OB04G18070.1"/>
    </source>
</evidence>
<reference evidence="2" key="2">
    <citation type="submission" date="2013-04" db="UniProtKB">
        <authorList>
            <consortium name="EnsemblPlants"/>
        </authorList>
    </citation>
    <scope>IDENTIFICATION</scope>
</reference>